<keyword evidence="3 4" id="KW-0998">Cell outer membrane</keyword>
<feature type="signal peptide" evidence="4">
    <location>
        <begin position="1"/>
        <end position="29"/>
    </location>
</feature>
<dbReference type="Gene3D" id="3.30.1450.10">
    <property type="match status" value="1"/>
</dbReference>
<feature type="chain" id="PRO_5021048864" description="Outer membrane protein assembly factor BamE" evidence="4">
    <location>
        <begin position="30"/>
        <end position="183"/>
    </location>
</feature>
<protein>
    <recommendedName>
        <fullName evidence="4">Outer membrane protein assembly factor BamE</fullName>
    </recommendedName>
</protein>
<dbReference type="OrthoDB" id="9808250at2"/>
<accession>A0A4Q9H4V2</accession>
<dbReference type="InterPro" id="IPR026592">
    <property type="entry name" value="BamE"/>
</dbReference>
<keyword evidence="8" id="KW-1185">Reference proteome</keyword>
<comment type="subcellular location">
    <subcellularLocation>
        <location evidence="4">Cell outer membrane</location>
    </subcellularLocation>
</comment>
<dbReference type="GO" id="GO:0030674">
    <property type="term" value="F:protein-macromolecule adaptor activity"/>
    <property type="evidence" value="ECO:0007669"/>
    <property type="project" value="TreeGrafter"/>
</dbReference>
<comment type="similarity">
    <text evidence="4">Belongs to the BamE family.</text>
</comment>
<dbReference type="AlphaFoldDB" id="A0A4Q9H4V2"/>
<dbReference type="RefSeq" id="WP_130967764.1">
    <property type="nucleotide sequence ID" value="NZ_SIXI01000003.1"/>
</dbReference>
<dbReference type="PANTHER" id="PTHR37482">
    <property type="entry name" value="OUTER MEMBRANE PROTEIN ASSEMBLY FACTOR BAME"/>
    <property type="match status" value="1"/>
</dbReference>
<evidence type="ECO:0000256" key="1">
    <source>
        <dbReference type="ARBA" id="ARBA00022729"/>
    </source>
</evidence>
<keyword evidence="1 4" id="KW-0732">Signal</keyword>
<feature type="domain" description="Outer membrane protein assembly factor BamE" evidence="6">
    <location>
        <begin position="51"/>
        <end position="120"/>
    </location>
</feature>
<dbReference type="HAMAP" id="MF_00925">
    <property type="entry name" value="OM_assembly_BamE"/>
    <property type="match status" value="1"/>
</dbReference>
<name>A0A4Q9H4V2_9BURK</name>
<dbReference type="Proteomes" id="UP000292120">
    <property type="component" value="Unassembled WGS sequence"/>
</dbReference>
<sequence length="183" mass="19924" precursor="true">MLPSSSARLLGLAALAVATLSGCSSTRTASSEGAETLFGLIKPYRIEIVQGNVVTQEVMAQIQPGLGKAQVREILGTPLLTDVFHADRWDYVFTIARQGVPAQQRRVTLFFAGDKLDRIEADKLPTEREFVAAIDTKPSDRKPPVNLTAEQIAALPVPPKQENRIKVPQGPNRDYPPLEAGRP</sequence>
<dbReference type="InterPro" id="IPR037873">
    <property type="entry name" value="BamE-like"/>
</dbReference>
<comment type="function">
    <text evidence="4">Part of the outer membrane protein assembly complex, which is involved in assembly and insertion of beta-barrel proteins into the outer membrane.</text>
</comment>
<evidence type="ECO:0000256" key="5">
    <source>
        <dbReference type="SAM" id="MobiDB-lite"/>
    </source>
</evidence>
<dbReference type="GO" id="GO:1990063">
    <property type="term" value="C:Bam protein complex"/>
    <property type="evidence" value="ECO:0007669"/>
    <property type="project" value="TreeGrafter"/>
</dbReference>
<dbReference type="EMBL" id="SIXI01000003">
    <property type="protein sequence ID" value="TBO31309.1"/>
    <property type="molecule type" value="Genomic_DNA"/>
</dbReference>
<dbReference type="Pfam" id="PF04355">
    <property type="entry name" value="BamE"/>
    <property type="match status" value="1"/>
</dbReference>
<evidence type="ECO:0000256" key="4">
    <source>
        <dbReference type="HAMAP-Rule" id="MF_00925"/>
    </source>
</evidence>
<organism evidence="7 8">
    <name type="scientific">Aquabacterium lacunae</name>
    <dbReference type="NCBI Taxonomy" id="2528630"/>
    <lineage>
        <taxon>Bacteria</taxon>
        <taxon>Pseudomonadati</taxon>
        <taxon>Pseudomonadota</taxon>
        <taxon>Betaproteobacteria</taxon>
        <taxon>Burkholderiales</taxon>
        <taxon>Aquabacterium</taxon>
    </lineage>
</organism>
<feature type="region of interest" description="Disordered" evidence="5">
    <location>
        <begin position="151"/>
        <end position="183"/>
    </location>
</feature>
<evidence type="ECO:0000256" key="2">
    <source>
        <dbReference type="ARBA" id="ARBA00023136"/>
    </source>
</evidence>
<dbReference type="PANTHER" id="PTHR37482:SF1">
    <property type="entry name" value="OUTER MEMBRANE PROTEIN ASSEMBLY FACTOR BAME"/>
    <property type="match status" value="1"/>
</dbReference>
<comment type="caution">
    <text evidence="7">The sequence shown here is derived from an EMBL/GenBank/DDBJ whole genome shotgun (WGS) entry which is preliminary data.</text>
</comment>
<gene>
    <name evidence="4" type="primary">bamE</name>
    <name evidence="7" type="ORF">EYS42_08670</name>
</gene>
<evidence type="ECO:0000313" key="7">
    <source>
        <dbReference type="EMBL" id="TBO31309.1"/>
    </source>
</evidence>
<dbReference type="GO" id="GO:0051205">
    <property type="term" value="P:protein insertion into membrane"/>
    <property type="evidence" value="ECO:0007669"/>
    <property type="project" value="UniProtKB-UniRule"/>
</dbReference>
<comment type="subunit">
    <text evidence="4">Part of the Bam complex.</text>
</comment>
<dbReference type="InterPro" id="IPR007450">
    <property type="entry name" value="BamE_dom"/>
</dbReference>
<proteinExistence type="inferred from homology"/>
<evidence type="ECO:0000259" key="6">
    <source>
        <dbReference type="Pfam" id="PF04355"/>
    </source>
</evidence>
<reference evidence="7 8" key="1">
    <citation type="submission" date="2019-02" db="EMBL/GenBank/DDBJ databases">
        <title>Aquabacterium sp. strain KMB7.</title>
        <authorList>
            <person name="Chen W.-M."/>
        </authorList>
    </citation>
    <scope>NUCLEOTIDE SEQUENCE [LARGE SCALE GENOMIC DNA]</scope>
    <source>
        <strain evidence="7 8">KMB7</strain>
    </source>
</reference>
<evidence type="ECO:0000313" key="8">
    <source>
        <dbReference type="Proteomes" id="UP000292120"/>
    </source>
</evidence>
<dbReference type="GO" id="GO:0043165">
    <property type="term" value="P:Gram-negative-bacterium-type cell outer membrane assembly"/>
    <property type="evidence" value="ECO:0007669"/>
    <property type="project" value="UniProtKB-UniRule"/>
</dbReference>
<evidence type="ECO:0000256" key="3">
    <source>
        <dbReference type="ARBA" id="ARBA00023237"/>
    </source>
</evidence>
<keyword evidence="2 4" id="KW-0472">Membrane</keyword>